<dbReference type="eggNOG" id="ENOG502Z7YA">
    <property type="taxonomic scope" value="Bacteria"/>
</dbReference>
<dbReference type="Proteomes" id="UP000004095">
    <property type="component" value="Unassembled WGS sequence"/>
</dbReference>
<name>A1ZEN2_MICM2</name>
<comment type="caution">
    <text evidence="1">The sequence shown here is derived from an EMBL/GenBank/DDBJ whole genome shotgun (WGS) entry which is preliminary data.</text>
</comment>
<organism evidence="1 2">
    <name type="scientific">Microscilla marina ATCC 23134</name>
    <dbReference type="NCBI Taxonomy" id="313606"/>
    <lineage>
        <taxon>Bacteria</taxon>
        <taxon>Pseudomonadati</taxon>
        <taxon>Bacteroidota</taxon>
        <taxon>Cytophagia</taxon>
        <taxon>Cytophagales</taxon>
        <taxon>Microscillaceae</taxon>
        <taxon>Microscilla</taxon>
    </lineage>
</organism>
<dbReference type="RefSeq" id="WP_002694128.1">
    <property type="nucleotide sequence ID" value="NZ_AAWS01000004.1"/>
</dbReference>
<sequence length="1169" mass="136749">MQEILDAYCDSNNGLLLLDPPTGFGKTYHVLQWIYNNYETYCKGGEKIFFVTNLKKNLPYKNLEELFTKQGKKEKFEQDVIFIDSNLDLVLKNFPLVENEIKDFFAEESFDELDHLSKKIKILEKPDVNPETIAILKQEIQKNLEPKVRKAIIKRLNNRFGSKKKKLKAINETKKYGWIKKLYPQVRSSEAKIFFLSIHKFYLKNSSLVEPAYHFINHDITKNALVFIDEFDASKDILMKIMIDEAVGQKVEIIELFNNIKRNLDAHELPANLLQESEWRQELMNKYPNVQPLTKMVKELEGVATENFTNYNLAFKFKTKQTSQRKRNLIFQDFEYHTIAGKGKYFNLFTDSSHKYNYLELLVDKPESFEHDIVALINRLRFFLKSFKNLVKSLSHNLYKNRIENREQNDNELSLHSAIRSVLDAFGLEGRQRHFFENYILNDQDKDFNAINFSIEEYDLTIYSNGFRYYDFVDDDDHALRTKILFFNYEKTPEKFLLRLCEKAKVIGISATANIKTVTGNYDIDYLKRKLDARFHELSETYKNSLKSAFAIQNENYSKVNIYVEFIEINKDSPFDCFKEIFIDRDTAKFHYSKIQFEISPDDNYYLLNRYYRILKAFKVFAEKDEIKGFLCLLNKIPKEGDTKLNLDILQEAFSDIVKLLSKESFFTNNTSTNNKLNTCVVAYGSTYERSKQLFKEILEQGGKVFVISAYQTMGAGQNIQYKAPDPDNLMNVNSRALENWNKEFETDFNGLYLDNPTNLMQNVQEGISENDFAKYVFQLEFLLEVGEISFGDMLYEIKRAFGYLLGKNQANTYIKRIKNNEFSQIKNHCRKIIIQALGRICRTNLKSSKIYILADKKIEGVVAGFDIENNLVLNEFKALVEAAQVIDQPTSELENLAKKATNTNFRVRKRIKKFVDRYEEWGWTTLDIAEWEQLRQMCLRYPTLTEENASKNKKMVGLYIQLPTENDSISYQQKDDFQEIEVDFQGNLSQKVSAESARLSLLMQINGMKEHFERSGWATSFASGLYILSPQLFNNIYKGALGEQVGKFLLEKEFGFELIELPKEHYELFDYQIKDTNTYIDFKHWQESTKIEADFDEICHKLKKVSGDKVFIINIISDGYKKTVSNNAGTIHQIPCLWDFSKQKIYSEAFIQISNNIDLEPQGSSIDQ</sequence>
<evidence type="ECO:0000313" key="2">
    <source>
        <dbReference type="Proteomes" id="UP000004095"/>
    </source>
</evidence>
<dbReference type="EMBL" id="AAWS01000004">
    <property type="protein sequence ID" value="EAY30984.1"/>
    <property type="molecule type" value="Genomic_DNA"/>
</dbReference>
<protein>
    <recommendedName>
        <fullName evidence="3">Helicase/UvrB N-terminal domain-containing protein</fullName>
    </recommendedName>
</protein>
<dbReference type="OrthoDB" id="6372157at2"/>
<evidence type="ECO:0008006" key="3">
    <source>
        <dbReference type="Google" id="ProtNLM"/>
    </source>
</evidence>
<dbReference type="AlphaFoldDB" id="A1ZEN2"/>
<gene>
    <name evidence="1" type="ORF">M23134_07391</name>
</gene>
<proteinExistence type="predicted"/>
<evidence type="ECO:0000313" key="1">
    <source>
        <dbReference type="EMBL" id="EAY30984.1"/>
    </source>
</evidence>
<accession>A1ZEN2</accession>
<keyword evidence="2" id="KW-1185">Reference proteome</keyword>
<reference evidence="1 2" key="1">
    <citation type="submission" date="2007-01" db="EMBL/GenBank/DDBJ databases">
        <authorList>
            <person name="Haygood M."/>
            <person name="Podell S."/>
            <person name="Anderson C."/>
            <person name="Hopkinson B."/>
            <person name="Roe K."/>
            <person name="Barbeau K."/>
            <person name="Gaasterland T."/>
            <person name="Ferriera S."/>
            <person name="Johnson J."/>
            <person name="Kravitz S."/>
            <person name="Beeson K."/>
            <person name="Sutton G."/>
            <person name="Rogers Y.-H."/>
            <person name="Friedman R."/>
            <person name="Frazier M."/>
            <person name="Venter J.C."/>
        </authorList>
    </citation>
    <scope>NUCLEOTIDE SEQUENCE [LARGE SCALE GENOMIC DNA]</scope>
    <source>
        <strain evidence="1 2">ATCC 23134</strain>
    </source>
</reference>